<dbReference type="Proteomes" id="UP001295794">
    <property type="component" value="Unassembled WGS sequence"/>
</dbReference>
<proteinExistence type="predicted"/>
<evidence type="ECO:0000313" key="1">
    <source>
        <dbReference type="EMBL" id="CAK5282876.1"/>
    </source>
</evidence>
<comment type="caution">
    <text evidence="1">The sequence shown here is derived from an EMBL/GenBank/DDBJ whole genome shotgun (WGS) entry which is preliminary data.</text>
</comment>
<dbReference type="EMBL" id="CAVNYO010000463">
    <property type="protein sequence ID" value="CAK5282876.1"/>
    <property type="molecule type" value="Genomic_DNA"/>
</dbReference>
<sequence length="92" mass="10068">APGRSRSSDVNQPCPSCNVHPLVTGSQVPMPWAHRFLLPLISVPSAVGPFMSMSSPLIDLSRDYISNARSQPHVLSGLPICRPRYFQVLEAQ</sequence>
<feature type="non-terminal residue" evidence="1">
    <location>
        <position position="1"/>
    </location>
</feature>
<keyword evidence="2" id="KW-1185">Reference proteome</keyword>
<protein>
    <submittedName>
        <fullName evidence="1">Uncharacterized protein</fullName>
    </submittedName>
</protein>
<evidence type="ECO:0000313" key="2">
    <source>
        <dbReference type="Proteomes" id="UP001295794"/>
    </source>
</evidence>
<dbReference type="AlphaFoldDB" id="A0AAD2HVF0"/>
<name>A0AAD2HVF0_9AGAR</name>
<organism evidence="1 2">
    <name type="scientific">Mycena citricolor</name>
    <dbReference type="NCBI Taxonomy" id="2018698"/>
    <lineage>
        <taxon>Eukaryota</taxon>
        <taxon>Fungi</taxon>
        <taxon>Dikarya</taxon>
        <taxon>Basidiomycota</taxon>
        <taxon>Agaricomycotina</taxon>
        <taxon>Agaricomycetes</taxon>
        <taxon>Agaricomycetidae</taxon>
        <taxon>Agaricales</taxon>
        <taxon>Marasmiineae</taxon>
        <taxon>Mycenaceae</taxon>
        <taxon>Mycena</taxon>
    </lineage>
</organism>
<accession>A0AAD2HVF0</accession>
<gene>
    <name evidence="1" type="ORF">MYCIT1_LOCUS34987</name>
</gene>
<reference evidence="1" key="1">
    <citation type="submission" date="2023-11" db="EMBL/GenBank/DDBJ databases">
        <authorList>
            <person name="De Vega J J."/>
            <person name="De Vega J J."/>
        </authorList>
    </citation>
    <scope>NUCLEOTIDE SEQUENCE</scope>
</reference>